<protein>
    <submittedName>
        <fullName evidence="3">E3 ubiquitin-protein ligase RFWD3</fullName>
    </submittedName>
</protein>
<dbReference type="AlphaFoldDB" id="A0AAX4JBK1"/>
<dbReference type="KEGG" id="vnx:VNE69_04182"/>
<dbReference type="InterPro" id="IPR001841">
    <property type="entry name" value="Znf_RING"/>
</dbReference>
<dbReference type="Pfam" id="PF13639">
    <property type="entry name" value="zf-RING_2"/>
    <property type="match status" value="1"/>
</dbReference>
<name>A0AAX4JBK1_9MICR</name>
<keyword evidence="4" id="KW-1185">Reference proteome</keyword>
<dbReference type="GO" id="GO:0004842">
    <property type="term" value="F:ubiquitin-protein transferase activity"/>
    <property type="evidence" value="ECO:0007669"/>
    <property type="project" value="InterPro"/>
</dbReference>
<dbReference type="GO" id="GO:0005634">
    <property type="term" value="C:nucleus"/>
    <property type="evidence" value="ECO:0007669"/>
    <property type="project" value="InterPro"/>
</dbReference>
<dbReference type="PROSITE" id="PS50089">
    <property type="entry name" value="ZF_RING_2"/>
    <property type="match status" value="1"/>
</dbReference>
<dbReference type="SMART" id="SM00184">
    <property type="entry name" value="RING"/>
    <property type="match status" value="1"/>
</dbReference>
<dbReference type="PANTHER" id="PTHR16047:SF7">
    <property type="entry name" value="E3 UBIQUITIN-PROTEIN LIGASE RFWD3"/>
    <property type="match status" value="1"/>
</dbReference>
<dbReference type="GO" id="GO:0036297">
    <property type="term" value="P:interstrand cross-link repair"/>
    <property type="evidence" value="ECO:0007669"/>
    <property type="project" value="InterPro"/>
</dbReference>
<dbReference type="InterPro" id="IPR013083">
    <property type="entry name" value="Znf_RING/FYVE/PHD"/>
</dbReference>
<dbReference type="EMBL" id="CP142729">
    <property type="protein sequence ID" value="WUR03360.1"/>
    <property type="molecule type" value="Genomic_DNA"/>
</dbReference>
<dbReference type="SUPFAM" id="SSF57850">
    <property type="entry name" value="RING/U-box"/>
    <property type="match status" value="1"/>
</dbReference>
<keyword evidence="1" id="KW-0863">Zinc-finger</keyword>
<dbReference type="RefSeq" id="XP_065329505.1">
    <property type="nucleotide sequence ID" value="XM_065473433.1"/>
</dbReference>
<dbReference type="Gene3D" id="3.30.40.10">
    <property type="entry name" value="Zinc/RING finger domain, C3HC4 (zinc finger)"/>
    <property type="match status" value="1"/>
</dbReference>
<evidence type="ECO:0000259" key="2">
    <source>
        <dbReference type="PROSITE" id="PS50089"/>
    </source>
</evidence>
<sequence>MSNDVSDINNSIKEEEGVTCPICFGEYTSSGDHRIASMKCGHLFGHSCILEWFGKRKHVLCPVCSSKCLKSQIRLIFSSKVVALNTEKEHKLIEQYLTEFNAKNKLLEEISALKTELEILKLNTKQICDCKINKKENSQNFLFYKKILVNFNTKNSLILIDEVNNLIVLSTIKDNKPCIVKYYESGMTSIKFFNDTGIITHMKYIDGNVVLSIKDKFYIVNIYNSNIIFEDTNYKKITCLLTNQKNRNKLIIGDVQGNITFYILGHNKKTVKICNIPIHSLYECKGYVYIGTVFNIYKLKIDDNWEMFLLHDDIPEICKLNLDIEDMNCINIFGEEDSVVLVYRNRFNKILHYHINETEEKAINMGLKQIIKYREMMCNKMYYLVDQSENKIVVTNEKYEKEIEYKVEENMICFDVKTELLVILTEKFIYLYK</sequence>
<dbReference type="CDD" id="cd16450">
    <property type="entry name" value="mRING-C3HGC3_RFWD3"/>
    <property type="match status" value="1"/>
</dbReference>
<keyword evidence="1" id="KW-0862">Zinc</keyword>
<dbReference type="Proteomes" id="UP001334084">
    <property type="component" value="Chromosome 4"/>
</dbReference>
<evidence type="ECO:0000313" key="3">
    <source>
        <dbReference type="EMBL" id="WUR03360.1"/>
    </source>
</evidence>
<dbReference type="GO" id="GO:0016567">
    <property type="term" value="P:protein ubiquitination"/>
    <property type="evidence" value="ECO:0007669"/>
    <property type="project" value="InterPro"/>
</dbReference>
<keyword evidence="1" id="KW-0479">Metal-binding</keyword>
<proteinExistence type="predicted"/>
<organism evidence="3 4">
    <name type="scientific">Vairimorpha necatrix</name>
    <dbReference type="NCBI Taxonomy" id="6039"/>
    <lineage>
        <taxon>Eukaryota</taxon>
        <taxon>Fungi</taxon>
        <taxon>Fungi incertae sedis</taxon>
        <taxon>Microsporidia</taxon>
        <taxon>Nosematidae</taxon>
        <taxon>Vairimorpha</taxon>
    </lineage>
</organism>
<feature type="domain" description="RING-type" evidence="2">
    <location>
        <begin position="20"/>
        <end position="65"/>
    </location>
</feature>
<dbReference type="PANTHER" id="PTHR16047">
    <property type="entry name" value="RFWD3 PROTEIN"/>
    <property type="match status" value="1"/>
</dbReference>
<evidence type="ECO:0000313" key="4">
    <source>
        <dbReference type="Proteomes" id="UP001334084"/>
    </source>
</evidence>
<dbReference type="GeneID" id="90541172"/>
<reference evidence="3" key="1">
    <citation type="journal article" date="2024" name="BMC Genomics">
        <title>Functional annotation of a divergent genome using sequence and structure-based similarity.</title>
        <authorList>
            <person name="Svedberg D."/>
            <person name="Winiger R.R."/>
            <person name="Berg A."/>
            <person name="Sharma H."/>
            <person name="Tellgren-Roth C."/>
            <person name="Debrunner-Vossbrinck B.A."/>
            <person name="Vossbrinck C.R."/>
            <person name="Barandun J."/>
        </authorList>
    </citation>
    <scope>NUCLEOTIDE SEQUENCE</scope>
    <source>
        <strain evidence="3">Illinois isolate</strain>
    </source>
</reference>
<evidence type="ECO:0000256" key="1">
    <source>
        <dbReference type="PROSITE-ProRule" id="PRU00175"/>
    </source>
</evidence>
<dbReference type="GO" id="GO:0008270">
    <property type="term" value="F:zinc ion binding"/>
    <property type="evidence" value="ECO:0007669"/>
    <property type="project" value="UniProtKB-KW"/>
</dbReference>
<accession>A0AAX4JBK1</accession>
<dbReference type="InterPro" id="IPR037381">
    <property type="entry name" value="RFWD3"/>
</dbReference>
<gene>
    <name evidence="3" type="ORF">VNE69_04182</name>
</gene>